<evidence type="ECO:0000256" key="2">
    <source>
        <dbReference type="ARBA" id="ARBA00022475"/>
    </source>
</evidence>
<protein>
    <submittedName>
        <fullName evidence="7">Uncharacterized protein</fullName>
    </submittedName>
</protein>
<evidence type="ECO:0000256" key="5">
    <source>
        <dbReference type="ARBA" id="ARBA00023136"/>
    </source>
</evidence>
<dbReference type="PANTHER" id="PTHR30250:SF11">
    <property type="entry name" value="O-ANTIGEN TRANSPORTER-RELATED"/>
    <property type="match status" value="1"/>
</dbReference>
<keyword evidence="4 6" id="KW-1133">Transmembrane helix</keyword>
<dbReference type="InterPro" id="IPR050833">
    <property type="entry name" value="Poly_Biosynth_Transport"/>
</dbReference>
<gene>
    <name evidence="7" type="ORF">A2024_08800</name>
</gene>
<evidence type="ECO:0000256" key="1">
    <source>
        <dbReference type="ARBA" id="ARBA00004651"/>
    </source>
</evidence>
<evidence type="ECO:0000256" key="3">
    <source>
        <dbReference type="ARBA" id="ARBA00022692"/>
    </source>
</evidence>
<evidence type="ECO:0000313" key="8">
    <source>
        <dbReference type="Proteomes" id="UP000177230"/>
    </source>
</evidence>
<feature type="transmembrane region" description="Helical" evidence="6">
    <location>
        <begin position="283"/>
        <end position="306"/>
    </location>
</feature>
<evidence type="ECO:0000256" key="4">
    <source>
        <dbReference type="ARBA" id="ARBA00022989"/>
    </source>
</evidence>
<feature type="transmembrane region" description="Helical" evidence="6">
    <location>
        <begin position="375"/>
        <end position="397"/>
    </location>
</feature>
<feature type="transmembrane region" description="Helical" evidence="6">
    <location>
        <begin position="77"/>
        <end position="102"/>
    </location>
</feature>
<dbReference type="Proteomes" id="UP000177230">
    <property type="component" value="Unassembled WGS sequence"/>
</dbReference>
<reference evidence="7 8" key="1">
    <citation type="journal article" date="2016" name="Nat. Commun.">
        <title>Thousands of microbial genomes shed light on interconnected biogeochemical processes in an aquifer system.</title>
        <authorList>
            <person name="Anantharaman K."/>
            <person name="Brown C.T."/>
            <person name="Hug L.A."/>
            <person name="Sharon I."/>
            <person name="Castelle C.J."/>
            <person name="Probst A.J."/>
            <person name="Thomas B.C."/>
            <person name="Singh A."/>
            <person name="Wilkins M.J."/>
            <person name="Karaoz U."/>
            <person name="Brodie E.L."/>
            <person name="Williams K.H."/>
            <person name="Hubbard S.S."/>
            <person name="Banfield J.F."/>
        </authorList>
    </citation>
    <scope>NUCLEOTIDE SEQUENCE [LARGE SCALE GENOMIC DNA]</scope>
</reference>
<dbReference type="PANTHER" id="PTHR30250">
    <property type="entry name" value="PST FAMILY PREDICTED COLANIC ACID TRANSPORTER"/>
    <property type="match status" value="1"/>
</dbReference>
<sequence length="428" mass="46388">MRKLLSQSLDTLISHLGVLAVGMFASVLINRTLGPELKGIFVSCLLIPQTAVVFAELGLGTSGAYQLARKKYQPGSVVLFLLLASLVLGGLAMIITGAAVRLPAEAWGGFNRLVILSLIPPGLWLTFLPEIFLGLGLLRGFNWWRAGFQVFRILILLVFLFLLGNKLQAVILASVILNWAAFIISAGVLWVHLRPRSAALSLRQTADFFKFGMKVFAGEILGFLHYRADIFLILLWKGNVQVGLYATAVFLSELLWMIPRGLYAPVFSGLARDGLSRDIVKKAALLTLAATCGLALIAAFLVGPAIRLLYGESFSGAVWPFILLLPGTVMLSLPKFLEAPLIAEMGSPEVLVWGKASGLLCNIPLNFWLIPKYGISGAAAASSISYTIQALIFIGLFSRKRSQVMSPEKTGEYAIISQHESGLNEIAD</sequence>
<feature type="transmembrane region" description="Helical" evidence="6">
    <location>
        <begin position="143"/>
        <end position="163"/>
    </location>
</feature>
<dbReference type="Pfam" id="PF01943">
    <property type="entry name" value="Polysacc_synt"/>
    <property type="match status" value="1"/>
</dbReference>
<dbReference type="EMBL" id="MFFM01000038">
    <property type="protein sequence ID" value="OGF10443.1"/>
    <property type="molecule type" value="Genomic_DNA"/>
</dbReference>
<proteinExistence type="predicted"/>
<feature type="transmembrane region" description="Helical" evidence="6">
    <location>
        <begin position="169"/>
        <end position="191"/>
    </location>
</feature>
<accession>A0A1F5R8R2</accession>
<feature type="transmembrane region" description="Helical" evidence="6">
    <location>
        <begin position="350"/>
        <end position="369"/>
    </location>
</feature>
<feature type="transmembrane region" description="Helical" evidence="6">
    <location>
        <begin position="211"/>
        <end position="236"/>
    </location>
</feature>
<feature type="transmembrane region" description="Helical" evidence="6">
    <location>
        <begin position="318"/>
        <end position="338"/>
    </location>
</feature>
<comment type="caution">
    <text evidence="7">The sequence shown here is derived from an EMBL/GenBank/DDBJ whole genome shotgun (WGS) entry which is preliminary data.</text>
</comment>
<comment type="subcellular location">
    <subcellularLocation>
        <location evidence="1">Cell membrane</location>
        <topology evidence="1">Multi-pass membrane protein</topology>
    </subcellularLocation>
</comment>
<dbReference type="AlphaFoldDB" id="A0A1F5R8R2"/>
<name>A0A1F5R8R2_9BACT</name>
<evidence type="ECO:0000313" key="7">
    <source>
        <dbReference type="EMBL" id="OGF10443.1"/>
    </source>
</evidence>
<feature type="transmembrane region" description="Helical" evidence="6">
    <location>
        <begin position="12"/>
        <end position="33"/>
    </location>
</feature>
<feature type="transmembrane region" description="Helical" evidence="6">
    <location>
        <begin position="242"/>
        <end position="263"/>
    </location>
</feature>
<feature type="transmembrane region" description="Helical" evidence="6">
    <location>
        <begin position="114"/>
        <end position="136"/>
    </location>
</feature>
<dbReference type="GO" id="GO:0005886">
    <property type="term" value="C:plasma membrane"/>
    <property type="evidence" value="ECO:0007669"/>
    <property type="project" value="UniProtKB-SubCell"/>
</dbReference>
<keyword evidence="2" id="KW-1003">Cell membrane</keyword>
<organism evidence="7 8">
    <name type="scientific">Candidatus Edwardsbacteria bacterium GWF2_54_11</name>
    <dbReference type="NCBI Taxonomy" id="1817851"/>
    <lineage>
        <taxon>Bacteria</taxon>
        <taxon>Candidatus Edwardsiibacteriota</taxon>
    </lineage>
</organism>
<dbReference type="InterPro" id="IPR002797">
    <property type="entry name" value="Polysacc_synth"/>
</dbReference>
<feature type="transmembrane region" description="Helical" evidence="6">
    <location>
        <begin position="39"/>
        <end position="65"/>
    </location>
</feature>
<keyword evidence="3 6" id="KW-0812">Transmembrane</keyword>
<evidence type="ECO:0000256" key="6">
    <source>
        <dbReference type="SAM" id="Phobius"/>
    </source>
</evidence>
<keyword evidence="5 6" id="KW-0472">Membrane</keyword>